<dbReference type="EMBL" id="CM039427">
    <property type="protein sequence ID" value="KAI4355666.1"/>
    <property type="molecule type" value="Genomic_DNA"/>
</dbReference>
<evidence type="ECO:0000313" key="1">
    <source>
        <dbReference type="EMBL" id="KAI4355666.1"/>
    </source>
</evidence>
<gene>
    <name evidence="1" type="ORF">L6164_004415</name>
</gene>
<protein>
    <submittedName>
        <fullName evidence="1">Uncharacterized protein</fullName>
    </submittedName>
</protein>
<evidence type="ECO:0000313" key="2">
    <source>
        <dbReference type="Proteomes" id="UP000828941"/>
    </source>
</evidence>
<accession>A0ACB9Q728</accession>
<dbReference type="Proteomes" id="UP000828941">
    <property type="component" value="Chromosome 2"/>
</dbReference>
<sequence>MADSSSASSFHCDTLSIRNISNSFFHSSGSWVGFGAKGLSDSESVWSPTSPLDFKLFSNLSNPFSVRSSKPLSQSRQNKQLDFCKVGLGIINSLVNETKLNGGTLDVSQRKNIIFGPQVKTGILISSKNSNESFSSYMKSSSLPKNYVISLSDNKNSKPEVVSFADVSRNKEFTLESKALNTNTNTLPDSTKPCTSFISSNQNSNLGMKDFFLEHTSKMVRQPPVTGKSPQVDYSLEMKPSSLPSPINFSDGYIGSLSAREIELSEDYTCIISHGPNPRRTHIFGDCILDCHKNDLTQFIKKEEPVFGSPQTCTNSEESTPCSSDNSLSFCYSCKKKLEGGKDFFIYRGEKAFCSFDCRSEEIFRGGIEEN</sequence>
<reference evidence="1 2" key="1">
    <citation type="journal article" date="2022" name="DNA Res.">
        <title>Chromosomal-level genome assembly of the orchid tree Bauhinia variegata (Leguminosae; Cercidoideae) supports the allotetraploid origin hypothesis of Bauhinia.</title>
        <authorList>
            <person name="Zhong Y."/>
            <person name="Chen Y."/>
            <person name="Zheng D."/>
            <person name="Pang J."/>
            <person name="Liu Y."/>
            <person name="Luo S."/>
            <person name="Meng S."/>
            <person name="Qian L."/>
            <person name="Wei D."/>
            <person name="Dai S."/>
            <person name="Zhou R."/>
        </authorList>
    </citation>
    <scope>NUCLEOTIDE SEQUENCE [LARGE SCALE GENOMIC DNA]</scope>
    <source>
        <strain evidence="1">BV-YZ2020</strain>
    </source>
</reference>
<proteinExistence type="predicted"/>
<organism evidence="1 2">
    <name type="scientific">Bauhinia variegata</name>
    <name type="common">Purple orchid tree</name>
    <name type="synonym">Phanera variegata</name>
    <dbReference type="NCBI Taxonomy" id="167791"/>
    <lineage>
        <taxon>Eukaryota</taxon>
        <taxon>Viridiplantae</taxon>
        <taxon>Streptophyta</taxon>
        <taxon>Embryophyta</taxon>
        <taxon>Tracheophyta</taxon>
        <taxon>Spermatophyta</taxon>
        <taxon>Magnoliopsida</taxon>
        <taxon>eudicotyledons</taxon>
        <taxon>Gunneridae</taxon>
        <taxon>Pentapetalae</taxon>
        <taxon>rosids</taxon>
        <taxon>fabids</taxon>
        <taxon>Fabales</taxon>
        <taxon>Fabaceae</taxon>
        <taxon>Cercidoideae</taxon>
        <taxon>Cercideae</taxon>
        <taxon>Bauhiniinae</taxon>
        <taxon>Bauhinia</taxon>
    </lineage>
</organism>
<comment type="caution">
    <text evidence="1">The sequence shown here is derived from an EMBL/GenBank/DDBJ whole genome shotgun (WGS) entry which is preliminary data.</text>
</comment>
<name>A0ACB9Q728_BAUVA</name>
<keyword evidence="2" id="KW-1185">Reference proteome</keyword>